<dbReference type="EMBL" id="NCKV01004373">
    <property type="protein sequence ID" value="RWS24812.1"/>
    <property type="molecule type" value="Genomic_DNA"/>
</dbReference>
<comment type="similarity">
    <text evidence="1 5">Belongs to the peptidase S8 family.</text>
</comment>
<dbReference type="InterPro" id="IPR000209">
    <property type="entry name" value="Peptidase_S8/S53_dom"/>
</dbReference>
<proteinExistence type="inferred from homology"/>
<dbReference type="PROSITE" id="PS51892">
    <property type="entry name" value="SUBTILASE"/>
    <property type="match status" value="1"/>
</dbReference>
<keyword evidence="3" id="KW-0378">Hydrolase</keyword>
<evidence type="ECO:0000256" key="3">
    <source>
        <dbReference type="ARBA" id="ARBA00022801"/>
    </source>
</evidence>
<dbReference type="InterPro" id="IPR036852">
    <property type="entry name" value="Peptidase_S8/S53_dom_sf"/>
</dbReference>
<dbReference type="GO" id="GO:0005615">
    <property type="term" value="C:extracellular space"/>
    <property type="evidence" value="ECO:0007669"/>
    <property type="project" value="TreeGrafter"/>
</dbReference>
<keyword evidence="4" id="KW-0720">Serine protease</keyword>
<dbReference type="InterPro" id="IPR023828">
    <property type="entry name" value="Peptidase_S8_Ser-AS"/>
</dbReference>
<dbReference type="AlphaFoldDB" id="A0A443SBC0"/>
<comment type="caution">
    <text evidence="7">The sequence shown here is derived from an EMBL/GenBank/DDBJ whole genome shotgun (WGS) entry which is preliminary data.</text>
</comment>
<dbReference type="Pfam" id="PF00082">
    <property type="entry name" value="Peptidase_S8"/>
    <property type="match status" value="1"/>
</dbReference>
<evidence type="ECO:0000313" key="7">
    <source>
        <dbReference type="EMBL" id="RWS24812.1"/>
    </source>
</evidence>
<dbReference type="Proteomes" id="UP000288716">
    <property type="component" value="Unassembled WGS sequence"/>
</dbReference>
<dbReference type="VEuPathDB" id="VectorBase:LDEU007228"/>
<dbReference type="GO" id="GO:0004252">
    <property type="term" value="F:serine-type endopeptidase activity"/>
    <property type="evidence" value="ECO:0007669"/>
    <property type="project" value="InterPro"/>
</dbReference>
<keyword evidence="2 7" id="KW-0645">Protease</keyword>
<organism evidence="7 8">
    <name type="scientific">Leptotrombidium deliense</name>
    <dbReference type="NCBI Taxonomy" id="299467"/>
    <lineage>
        <taxon>Eukaryota</taxon>
        <taxon>Metazoa</taxon>
        <taxon>Ecdysozoa</taxon>
        <taxon>Arthropoda</taxon>
        <taxon>Chelicerata</taxon>
        <taxon>Arachnida</taxon>
        <taxon>Acari</taxon>
        <taxon>Acariformes</taxon>
        <taxon>Trombidiformes</taxon>
        <taxon>Prostigmata</taxon>
        <taxon>Anystina</taxon>
        <taxon>Parasitengona</taxon>
        <taxon>Trombiculoidea</taxon>
        <taxon>Trombiculidae</taxon>
        <taxon>Leptotrombidium</taxon>
    </lineage>
</organism>
<sequence>MEATDKGIINLSLGSDFSQIVNNAANGAVDDGHLLVVAAGNDDTNVADVSPASAKKAITVAATNRKNMKSAFSNYGKAVDLFAPGVGCKVADLNSNKYTTNDGTSFSAPLVSGVAACIQSQYDLNFDEDAPKKITKILLNATSPEVTPPTGTTNRLLYWKNCE</sequence>
<dbReference type="STRING" id="299467.A0A443SBC0"/>
<evidence type="ECO:0000256" key="4">
    <source>
        <dbReference type="ARBA" id="ARBA00022825"/>
    </source>
</evidence>
<dbReference type="OrthoDB" id="1740355at2759"/>
<keyword evidence="8" id="KW-1185">Reference proteome</keyword>
<evidence type="ECO:0000313" key="8">
    <source>
        <dbReference type="Proteomes" id="UP000288716"/>
    </source>
</evidence>
<feature type="domain" description="Peptidase S8/S53" evidence="6">
    <location>
        <begin position="8"/>
        <end position="142"/>
    </location>
</feature>
<dbReference type="SUPFAM" id="SSF52743">
    <property type="entry name" value="Subtilisin-like"/>
    <property type="match status" value="1"/>
</dbReference>
<evidence type="ECO:0000259" key="6">
    <source>
        <dbReference type="Pfam" id="PF00082"/>
    </source>
</evidence>
<gene>
    <name evidence="7" type="ORF">B4U80_09994</name>
</gene>
<reference evidence="7 8" key="1">
    <citation type="journal article" date="2018" name="Gigascience">
        <title>Genomes of trombidid mites reveal novel predicted allergens and laterally-transferred genes associated with secondary metabolism.</title>
        <authorList>
            <person name="Dong X."/>
            <person name="Chaisiri K."/>
            <person name="Xia D."/>
            <person name="Armstrong S.D."/>
            <person name="Fang Y."/>
            <person name="Donnelly M.J."/>
            <person name="Kadowaki T."/>
            <person name="McGarry J.W."/>
            <person name="Darby A.C."/>
            <person name="Makepeace B.L."/>
        </authorList>
    </citation>
    <scope>NUCLEOTIDE SEQUENCE [LARGE SCALE GENOMIC DNA]</scope>
    <source>
        <strain evidence="7">UoL-UT</strain>
    </source>
</reference>
<name>A0A443SBC0_9ACAR</name>
<evidence type="ECO:0000256" key="5">
    <source>
        <dbReference type="PROSITE-ProRule" id="PRU01240"/>
    </source>
</evidence>
<dbReference type="PROSITE" id="PS00138">
    <property type="entry name" value="SUBTILASE_SER"/>
    <property type="match status" value="1"/>
</dbReference>
<dbReference type="PANTHER" id="PTHR43806:SF11">
    <property type="entry name" value="CEREVISIN-RELATED"/>
    <property type="match status" value="1"/>
</dbReference>
<accession>A0A443SBC0</accession>
<dbReference type="Gene3D" id="3.40.50.200">
    <property type="entry name" value="Peptidase S8/S53 domain"/>
    <property type="match status" value="1"/>
</dbReference>
<evidence type="ECO:0000256" key="1">
    <source>
        <dbReference type="ARBA" id="ARBA00011073"/>
    </source>
</evidence>
<dbReference type="PANTHER" id="PTHR43806">
    <property type="entry name" value="PEPTIDASE S8"/>
    <property type="match status" value="1"/>
</dbReference>
<evidence type="ECO:0000256" key="2">
    <source>
        <dbReference type="ARBA" id="ARBA00022670"/>
    </source>
</evidence>
<protein>
    <submittedName>
        <fullName evidence="7">Alkaline protease-like protein</fullName>
    </submittedName>
</protein>
<dbReference type="InterPro" id="IPR050131">
    <property type="entry name" value="Peptidase_S8_subtilisin-like"/>
</dbReference>
<comment type="caution">
    <text evidence="5">Lacks conserved residue(s) required for the propagation of feature annotation.</text>
</comment>
<dbReference type="GO" id="GO:0006508">
    <property type="term" value="P:proteolysis"/>
    <property type="evidence" value="ECO:0007669"/>
    <property type="project" value="UniProtKB-KW"/>
</dbReference>